<dbReference type="Proteomes" id="UP000220840">
    <property type="component" value="Unassembled WGS sequence"/>
</dbReference>
<dbReference type="GO" id="GO:0003677">
    <property type="term" value="F:DNA binding"/>
    <property type="evidence" value="ECO:0007669"/>
    <property type="project" value="InterPro"/>
</dbReference>
<dbReference type="EMBL" id="CAKJVE010000004">
    <property type="protein sequence ID" value="CAG9709205.1"/>
    <property type="molecule type" value="Genomic_DNA"/>
</dbReference>
<reference evidence="4" key="4">
    <citation type="submission" date="2022-10" db="EMBL/GenBank/DDBJ databases">
        <authorList>
            <person name="Aires J."/>
            <person name="Mesa V."/>
        </authorList>
    </citation>
    <scope>NUCLEOTIDE SEQUENCE</scope>
    <source>
        <strain evidence="4">Clostridium neonatale JD116</strain>
    </source>
</reference>
<feature type="domain" description="HTH merR-type" evidence="2">
    <location>
        <begin position="29"/>
        <end position="98"/>
    </location>
</feature>
<evidence type="ECO:0000256" key="1">
    <source>
        <dbReference type="SAM" id="Coils"/>
    </source>
</evidence>
<dbReference type="RefSeq" id="WP_058294671.1">
    <property type="nucleotide sequence ID" value="NZ_CAKJVD010000032.1"/>
</dbReference>
<evidence type="ECO:0000313" key="4">
    <source>
        <dbReference type="EMBL" id="CAI3677236.1"/>
    </source>
</evidence>
<evidence type="ECO:0000313" key="3">
    <source>
        <dbReference type="EMBL" id="CAG9709205.1"/>
    </source>
</evidence>
<dbReference type="InterPro" id="IPR000551">
    <property type="entry name" value="MerR-type_HTH_dom"/>
</dbReference>
<organism evidence="5 7">
    <name type="scientific">Clostridium neonatale</name>
    <dbReference type="NCBI Taxonomy" id="137838"/>
    <lineage>
        <taxon>Bacteria</taxon>
        <taxon>Bacillati</taxon>
        <taxon>Bacillota</taxon>
        <taxon>Clostridia</taxon>
        <taxon>Eubacteriales</taxon>
        <taxon>Clostridiaceae</taxon>
        <taxon>Clostridium</taxon>
    </lineage>
</organism>
<dbReference type="Gene3D" id="1.10.1660.10">
    <property type="match status" value="1"/>
</dbReference>
<reference evidence="3" key="3">
    <citation type="submission" date="2021-10" db="EMBL/GenBank/DDBJ databases">
        <authorList>
            <person name="Mesa V."/>
        </authorList>
    </citation>
    <scope>NUCLEOTIDE SEQUENCE</scope>
    <source>
        <strain evidence="3">CC3_PB</strain>
    </source>
</reference>
<keyword evidence="7" id="KW-1185">Reference proteome</keyword>
<dbReference type="GeneID" id="68876839"/>
<dbReference type="EMBL" id="UWJD01000001">
    <property type="protein sequence ID" value="VCT83892.1"/>
    <property type="molecule type" value="Genomic_DNA"/>
</dbReference>
<keyword evidence="1" id="KW-0175">Coiled coil</keyword>
<sequence>MENKTQYISIQNNDTVTLQEKKRSGILSYSINQVAALLGESDSKIRYYTNIFDNLLKIQVSNKELIYTDKDIDKLEFLIRLKNKGLTIKEIQSYCEELPLDDNDISRETNTLSVSDLISLISQSQIDEISKLKSELFNYIDQMKENLTKDIKDYICTELSEHTKNSQTMNDDMVSKVQDLITDKLEYESSRMEENLSDLSNNIESKSIELSDQVIYRIKKFENVVEKAYTIEHEIASQKSPSLIARLFGAK</sequence>
<evidence type="ECO:0000313" key="6">
    <source>
        <dbReference type="EMBL" id="VCT83892.1"/>
    </source>
</evidence>
<dbReference type="Proteomes" id="UP000789738">
    <property type="component" value="Unassembled WGS sequence"/>
</dbReference>
<dbReference type="Proteomes" id="UP000431451">
    <property type="component" value="Unassembled WGS sequence"/>
</dbReference>
<gene>
    <name evidence="4" type="ORF">CNEO2_710005</name>
    <name evidence="3" type="ORF">CNEO_44056</name>
    <name evidence="6" type="ORF">CNEONATNEC25_01490</name>
    <name evidence="5" type="ORF">CQ394_01880</name>
</gene>
<dbReference type="SMART" id="SM00422">
    <property type="entry name" value="HTH_MERR"/>
    <property type="match status" value="1"/>
</dbReference>
<dbReference type="CDD" id="cd00592">
    <property type="entry name" value="HTH_MerR-like"/>
    <property type="match status" value="1"/>
</dbReference>
<evidence type="ECO:0000259" key="2">
    <source>
        <dbReference type="SMART" id="SM00422"/>
    </source>
</evidence>
<dbReference type="Proteomes" id="UP001189143">
    <property type="component" value="Unassembled WGS sequence"/>
</dbReference>
<dbReference type="EMBL" id="CAMTCP010000272">
    <property type="protein sequence ID" value="CAI3677236.1"/>
    <property type="molecule type" value="Genomic_DNA"/>
</dbReference>
<dbReference type="Pfam" id="PF13411">
    <property type="entry name" value="MerR_1"/>
    <property type="match status" value="1"/>
</dbReference>
<dbReference type="SUPFAM" id="SSF46955">
    <property type="entry name" value="Putative DNA-binding domain"/>
    <property type="match status" value="1"/>
</dbReference>
<feature type="coiled-coil region" evidence="1">
    <location>
        <begin position="182"/>
        <end position="209"/>
    </location>
</feature>
<dbReference type="STRING" id="137838.GCA_001458595_01825"/>
<dbReference type="InterPro" id="IPR009061">
    <property type="entry name" value="DNA-bd_dom_put_sf"/>
</dbReference>
<reference evidence="6 8" key="2">
    <citation type="submission" date="2018-06" db="EMBL/GenBank/DDBJ databases">
        <authorList>
            <consortium name="IHU Genomes"/>
        </authorList>
    </citation>
    <scope>NUCLEOTIDE SEQUENCE [LARGE SCALE GENOMIC DNA]</scope>
    <source>
        <strain evidence="6 8">NEC25</strain>
    </source>
</reference>
<dbReference type="EMBL" id="PDCJ01000001">
    <property type="protein sequence ID" value="PEG30497.1"/>
    <property type="molecule type" value="Genomic_DNA"/>
</dbReference>
<protein>
    <submittedName>
        <fullName evidence="5">MerR family transcriptional regulator</fullName>
    </submittedName>
    <submittedName>
        <fullName evidence="6">Putative HTH-type transcriptional regulator</fullName>
    </submittedName>
</protein>
<accession>A0A2A7MG21</accession>
<evidence type="ECO:0000313" key="5">
    <source>
        <dbReference type="EMBL" id="PEG30497.1"/>
    </source>
</evidence>
<evidence type="ECO:0000313" key="8">
    <source>
        <dbReference type="Proteomes" id="UP000431451"/>
    </source>
</evidence>
<dbReference type="AlphaFoldDB" id="A0A2A7MG21"/>
<proteinExistence type="predicted"/>
<evidence type="ECO:0000313" key="7">
    <source>
        <dbReference type="Proteomes" id="UP000220840"/>
    </source>
</evidence>
<dbReference type="GO" id="GO:0006355">
    <property type="term" value="P:regulation of DNA-templated transcription"/>
    <property type="evidence" value="ECO:0007669"/>
    <property type="project" value="InterPro"/>
</dbReference>
<dbReference type="OrthoDB" id="1907591at2"/>
<reference evidence="5 7" key="1">
    <citation type="submission" date="2017-10" db="EMBL/GenBank/DDBJ databases">
        <title>Effective Description of Clostridium neonatale sp. nov. linked to necrotizing enterocolitis in neonates and a clarification of species assignable to the genus Clostridium (Prazmowski 1880) emend. Lawson and Rainey 2016.</title>
        <authorList>
            <person name="Bernard K."/>
            <person name="Burdz T."/>
            <person name="Wiebe D."/>
            <person name="Balcewich B."/>
            <person name="Alfa M."/>
            <person name="Bernier A.-M."/>
        </authorList>
    </citation>
    <scope>NUCLEOTIDE SEQUENCE [LARGE SCALE GENOMIC DNA]</scope>
    <source>
        <strain evidence="5 7">LCDC99A005</strain>
    </source>
</reference>
<name>A0A2A7MG21_9CLOT</name>